<keyword evidence="3" id="KW-1185">Reference proteome</keyword>
<sequence>MIADLLDAFMQPQLSFGEEAELDSLVQLFSPPEVGYLSLPACPPISHVSHVHQYQIHHPEAHSGLSGLPQSTILCQRLSTVLRWLKFGWDPKVSISVSPFASTSPEPLLTQASLLTVPYGSDNFPAWSPNLWHRYRAAQRHQYDRPGSFDADRGDLGHAERHDTVDPARNDYHEDPSKHAPHNAQNLTKQPVARRNPSFMLSYRDPPRTPRPSASPPARAPPEAFVTAEEPAVSSSASASGRSCVHSEPLLDINKLSCDSRTRVDRHARTRRYDTTLAVAQCKISASPKSYGGLAIAGAADSCSNTVLLSQSSPLHKNTCFVVAAGEQSKGKAPDEPLPHSKARASSTQGKQQANKTKPSHPLGSDNSDNEQNSDGEDQEQDDGAQEEGPRKKRKTSLPFRCPKHAADPDGCDPKCGKWSSDDIASVTRHAKKDAKDTPDKLARIKSLKSTKFSPSERWTAYYDIFGEGKDDLPAPQPYFGISGTSDNVLLQIFNTHPELRSAGCERILAFISEYERLKDERIQRDRATELKKQRLIQTIYEQIDGELKVSDARFERELSAAIQGVSKIQLGSSQLHATRSDVLNSMQSQTTQEDELRYTGGATAGRTPNIRHLDDFDEHSGAHHQRPRKVPEAPPLYSALDHSDSVAPYGQLSREHMDEHIAAEEVRFKNPNAMRPDCGVSQPAQRGQQHQNSAMASLLRFSSSRSAIRLTTLLGYLVLVS</sequence>
<feature type="compositionally biased region" description="Basic and acidic residues" evidence="1">
    <location>
        <begin position="150"/>
        <end position="178"/>
    </location>
</feature>
<reference evidence="2" key="1">
    <citation type="submission" date="2022-10" db="EMBL/GenBank/DDBJ databases">
        <title>Culturing micro-colonial fungi from biological soil crusts in the Mojave desert and describing Neophaeococcomyces mojavensis, and introducing the new genera and species Taxawa tesnikishii.</title>
        <authorList>
            <person name="Kurbessoian T."/>
            <person name="Stajich J.E."/>
        </authorList>
    </citation>
    <scope>NUCLEOTIDE SEQUENCE</scope>
    <source>
        <strain evidence="2">TK_41</strain>
    </source>
</reference>
<feature type="region of interest" description="Disordered" evidence="1">
    <location>
        <begin position="143"/>
        <end position="243"/>
    </location>
</feature>
<dbReference type="Proteomes" id="UP001172673">
    <property type="component" value="Unassembled WGS sequence"/>
</dbReference>
<dbReference type="AlphaFoldDB" id="A0AA39CIT4"/>
<feature type="compositionally biased region" description="Basic and acidic residues" evidence="1">
    <location>
        <begin position="612"/>
        <end position="622"/>
    </location>
</feature>
<evidence type="ECO:0000313" key="3">
    <source>
        <dbReference type="Proteomes" id="UP001172673"/>
    </source>
</evidence>
<feature type="compositionally biased region" description="Basic and acidic residues" evidence="1">
    <location>
        <begin position="405"/>
        <end position="416"/>
    </location>
</feature>
<accession>A0AA39CIT4</accession>
<protein>
    <submittedName>
        <fullName evidence="2">Uncharacterized protein</fullName>
    </submittedName>
</protein>
<feature type="compositionally biased region" description="Pro residues" evidence="1">
    <location>
        <begin position="209"/>
        <end position="220"/>
    </location>
</feature>
<evidence type="ECO:0000256" key="1">
    <source>
        <dbReference type="SAM" id="MobiDB-lite"/>
    </source>
</evidence>
<comment type="caution">
    <text evidence="2">The sequence shown here is derived from an EMBL/GenBank/DDBJ whole genome shotgun (WGS) entry which is preliminary data.</text>
</comment>
<feature type="compositionally biased region" description="Polar residues" evidence="1">
    <location>
        <begin position="344"/>
        <end position="357"/>
    </location>
</feature>
<feature type="compositionally biased region" description="Acidic residues" evidence="1">
    <location>
        <begin position="368"/>
        <end position="386"/>
    </location>
</feature>
<proteinExistence type="predicted"/>
<feature type="compositionally biased region" description="Basic and acidic residues" evidence="1">
    <location>
        <begin position="329"/>
        <end position="339"/>
    </location>
</feature>
<evidence type="ECO:0000313" key="2">
    <source>
        <dbReference type="EMBL" id="KAJ9609537.1"/>
    </source>
</evidence>
<feature type="region of interest" description="Disordered" evidence="1">
    <location>
        <begin position="585"/>
        <end position="636"/>
    </location>
</feature>
<organism evidence="2 3">
    <name type="scientific">Cladophialophora chaetospira</name>
    <dbReference type="NCBI Taxonomy" id="386627"/>
    <lineage>
        <taxon>Eukaryota</taxon>
        <taxon>Fungi</taxon>
        <taxon>Dikarya</taxon>
        <taxon>Ascomycota</taxon>
        <taxon>Pezizomycotina</taxon>
        <taxon>Eurotiomycetes</taxon>
        <taxon>Chaetothyriomycetidae</taxon>
        <taxon>Chaetothyriales</taxon>
        <taxon>Herpotrichiellaceae</taxon>
        <taxon>Cladophialophora</taxon>
    </lineage>
</organism>
<dbReference type="EMBL" id="JAPDRK010000008">
    <property type="protein sequence ID" value="KAJ9609537.1"/>
    <property type="molecule type" value="Genomic_DNA"/>
</dbReference>
<gene>
    <name evidence="2" type="ORF">H2200_005864</name>
</gene>
<feature type="region of interest" description="Disordered" evidence="1">
    <location>
        <begin position="328"/>
        <end position="418"/>
    </location>
</feature>
<name>A0AA39CIT4_9EURO</name>